<comment type="caution">
    <text evidence="3">The sequence shown here is derived from an EMBL/GenBank/DDBJ whole genome shotgun (WGS) entry which is preliminary data.</text>
</comment>
<reference evidence="4 5" key="2">
    <citation type="submission" date="2012-08" db="EMBL/GenBank/DDBJ databases">
        <title>The Genome Sequence of Turicella otitidis ATCC 51513.</title>
        <authorList>
            <consortium name="The Broad Institute Genome Sequencing Platform"/>
            <person name="Earl A."/>
            <person name="Ward D."/>
            <person name="Feldgarden M."/>
            <person name="Gevers D."/>
            <person name="Huys G."/>
            <person name="Walker B."/>
            <person name="Young S.K."/>
            <person name="Zeng Q."/>
            <person name="Gargeya S."/>
            <person name="Fitzgerald M."/>
            <person name="Haas B."/>
            <person name="Abouelleil A."/>
            <person name="Alvarado L."/>
            <person name="Arachchi H.M."/>
            <person name="Berlin A.M."/>
            <person name="Chapman S.B."/>
            <person name="Goldberg J."/>
            <person name="Griggs A."/>
            <person name="Gujja S."/>
            <person name="Hansen M."/>
            <person name="Howarth C."/>
            <person name="Imamovic A."/>
            <person name="Larimer J."/>
            <person name="McCowen C."/>
            <person name="Montmayeur A."/>
            <person name="Murphy C."/>
            <person name="Neiman D."/>
            <person name="Pearson M."/>
            <person name="Priest M."/>
            <person name="Roberts A."/>
            <person name="Saif S."/>
            <person name="Shea T."/>
            <person name="Sisk P."/>
            <person name="Sykes S."/>
            <person name="Wortman J."/>
            <person name="Nusbaum C."/>
            <person name="Birren B."/>
        </authorList>
    </citation>
    <scope>NUCLEOTIDE SEQUENCE [LARGE SCALE GENOMIC DNA]</scope>
    <source>
        <strain evidence="4 5">ATCC 51513</strain>
    </source>
</reference>
<dbReference type="InterPro" id="IPR013094">
    <property type="entry name" value="AB_hydrolase_3"/>
</dbReference>
<evidence type="ECO:0000259" key="2">
    <source>
        <dbReference type="Pfam" id="PF07859"/>
    </source>
</evidence>
<dbReference type="OrthoDB" id="4418429at2"/>
<evidence type="ECO:0000313" key="3">
    <source>
        <dbReference type="EMBL" id="CCI84032.1"/>
    </source>
</evidence>
<dbReference type="SUPFAM" id="SSF53474">
    <property type="entry name" value="alpha/beta-Hydrolases"/>
    <property type="match status" value="1"/>
</dbReference>
<dbReference type="Gene3D" id="3.40.50.1820">
    <property type="entry name" value="alpha/beta hydrolase"/>
    <property type="match status" value="1"/>
</dbReference>
<name>I7L9S9_9CORY</name>
<evidence type="ECO:0000313" key="6">
    <source>
        <dbReference type="Proteomes" id="UP000011016"/>
    </source>
</evidence>
<organism evidence="3 6">
    <name type="scientific">Corynebacterium otitidis ATCC 51513</name>
    <dbReference type="NCBI Taxonomy" id="883169"/>
    <lineage>
        <taxon>Bacteria</taxon>
        <taxon>Bacillati</taxon>
        <taxon>Actinomycetota</taxon>
        <taxon>Actinomycetes</taxon>
        <taxon>Mycobacteriales</taxon>
        <taxon>Corynebacteriaceae</taxon>
        <taxon>Corynebacterium</taxon>
    </lineage>
</organism>
<feature type="region of interest" description="Disordered" evidence="1">
    <location>
        <begin position="37"/>
        <end position="65"/>
    </location>
</feature>
<dbReference type="InterPro" id="IPR029058">
    <property type="entry name" value="AB_hydrolase_fold"/>
</dbReference>
<dbReference type="EMBL" id="AHAE01000081">
    <property type="protein sequence ID" value="EJZ81361.1"/>
    <property type="molecule type" value="Genomic_DNA"/>
</dbReference>
<proteinExistence type="predicted"/>
<evidence type="ECO:0000256" key="1">
    <source>
        <dbReference type="SAM" id="MobiDB-lite"/>
    </source>
</evidence>
<dbReference type="eggNOG" id="COG0657">
    <property type="taxonomic scope" value="Bacteria"/>
</dbReference>
<dbReference type="EMBL" id="CAJZ01000191">
    <property type="protein sequence ID" value="CCI84032.1"/>
    <property type="molecule type" value="Genomic_DNA"/>
</dbReference>
<gene>
    <name evidence="3" type="ORF">BN46_1310</name>
    <name evidence="4" type="ORF">HMPREF9719_01704</name>
</gene>
<feature type="domain" description="Alpha/beta hydrolase fold-3" evidence="2">
    <location>
        <begin position="137"/>
        <end position="222"/>
    </location>
</feature>
<reference evidence="3 6" key="1">
    <citation type="journal article" date="2012" name="J. Bacteriol.">
        <title>Draft Genome Sequence of Turicella otitidis ATCC 51513, Isolated from Middle Ear Fluid from a Child with Otitis Media.</title>
        <authorList>
            <person name="Brinkrolf K."/>
            <person name="Schneider J."/>
            <person name="Knecht M."/>
            <person name="Ruckert C."/>
            <person name="Tauch A."/>
        </authorList>
    </citation>
    <scope>NUCLEOTIDE SEQUENCE [LARGE SCALE GENOMIC DNA]</scope>
    <source>
        <strain evidence="3 6">ATCC 51513</strain>
    </source>
</reference>
<dbReference type="AlphaFoldDB" id="I7L9S9"/>
<accession>I7L9S9</accession>
<dbReference type="RefSeq" id="WP_004601594.1">
    <property type="nucleotide sequence ID" value="NZ_HF541868.1"/>
</dbReference>
<dbReference type="HOGENOM" id="CLU_920327_0_0_11"/>
<keyword evidence="5" id="KW-1185">Reference proteome</keyword>
<dbReference type="Proteomes" id="UP000011016">
    <property type="component" value="Unassembled WGS sequence"/>
</dbReference>
<dbReference type="STRING" id="29321.AAV33_08475"/>
<protein>
    <recommendedName>
        <fullName evidence="2">Alpha/beta hydrolase fold-3 domain-containing protein</fullName>
    </recommendedName>
</protein>
<evidence type="ECO:0000313" key="5">
    <source>
        <dbReference type="Proteomes" id="UP000006078"/>
    </source>
</evidence>
<dbReference type="Proteomes" id="UP000006078">
    <property type="component" value="Unassembled WGS sequence"/>
</dbReference>
<dbReference type="Pfam" id="PF07859">
    <property type="entry name" value="Abhydrolase_3"/>
    <property type="match status" value="1"/>
</dbReference>
<dbReference type="GO" id="GO:0016787">
    <property type="term" value="F:hydrolase activity"/>
    <property type="evidence" value="ECO:0007669"/>
    <property type="project" value="InterPro"/>
</dbReference>
<sequence length="325" mass="34198">MGEGSSRPGEDEERAAFRVGGVARRLSKEEELAQLGSYIDAHHPAPSEPTPWVDGAGDSEIARRRDERDRWAGHLPDRLTHAAMLQLGSGRDHAMPGVAYGRDVAAEDIPGIGTLLTPPPDAPSSRSRGAAVALGPGGLWAGRAQDREHNWLPELAALAARSGVAILDVAYPRAPEHSLADMSEAVREGLARARELAGGKPTLVGFSAGAALAALHAEEAGALLLINPDLEALARLPEELRGDAALPEVSRWPETLVQLATEDEVADHPTGLPEGATVQRFVARHRIATPAEARRRARAGAAFLTGGDMAAALAEEPEEPLEQGG</sequence>
<evidence type="ECO:0000313" key="4">
    <source>
        <dbReference type="EMBL" id="EJZ81361.1"/>
    </source>
</evidence>